<organism evidence="1 2">
    <name type="scientific">Pleuronectes platessa</name>
    <name type="common">European plaice</name>
    <dbReference type="NCBI Taxonomy" id="8262"/>
    <lineage>
        <taxon>Eukaryota</taxon>
        <taxon>Metazoa</taxon>
        <taxon>Chordata</taxon>
        <taxon>Craniata</taxon>
        <taxon>Vertebrata</taxon>
        <taxon>Euteleostomi</taxon>
        <taxon>Actinopterygii</taxon>
        <taxon>Neopterygii</taxon>
        <taxon>Teleostei</taxon>
        <taxon>Neoteleostei</taxon>
        <taxon>Acanthomorphata</taxon>
        <taxon>Carangaria</taxon>
        <taxon>Pleuronectiformes</taxon>
        <taxon>Pleuronectoidei</taxon>
        <taxon>Pleuronectidae</taxon>
        <taxon>Pleuronectes</taxon>
    </lineage>
</organism>
<reference evidence="1" key="1">
    <citation type="submission" date="2020-03" db="EMBL/GenBank/DDBJ databases">
        <authorList>
            <person name="Weist P."/>
        </authorList>
    </citation>
    <scope>NUCLEOTIDE SEQUENCE</scope>
</reference>
<protein>
    <submittedName>
        <fullName evidence="1">Uncharacterized protein</fullName>
    </submittedName>
</protein>
<accession>A0A9N7TPR7</accession>
<name>A0A9N7TPR7_PLEPL</name>
<proteinExistence type="predicted"/>
<evidence type="ECO:0000313" key="1">
    <source>
        <dbReference type="EMBL" id="CAB1416830.1"/>
    </source>
</evidence>
<dbReference type="AlphaFoldDB" id="A0A9N7TPR7"/>
<dbReference type="Proteomes" id="UP001153269">
    <property type="component" value="Unassembled WGS sequence"/>
</dbReference>
<keyword evidence="2" id="KW-1185">Reference proteome</keyword>
<gene>
    <name evidence="1" type="ORF">PLEPLA_LOCUS4623</name>
</gene>
<sequence>MFPELHMSPVRGKMSLTLRIELLKVSLFEGPDVTTSSYRQPCAPPGNTHSLTHPLPPPLSSPPHTHMHTEIHTQTQTCWRRRRRTEQSHGAQKSIWSPVASDTAEADEHRALRGCSGFLQGRWLLRGRTCALCKTPDKLPFPYST</sequence>
<comment type="caution">
    <text evidence="1">The sequence shown here is derived from an EMBL/GenBank/DDBJ whole genome shotgun (WGS) entry which is preliminary data.</text>
</comment>
<dbReference type="EMBL" id="CADEAL010000227">
    <property type="protein sequence ID" value="CAB1416830.1"/>
    <property type="molecule type" value="Genomic_DNA"/>
</dbReference>
<evidence type="ECO:0000313" key="2">
    <source>
        <dbReference type="Proteomes" id="UP001153269"/>
    </source>
</evidence>